<dbReference type="Pfam" id="PF00501">
    <property type="entry name" value="AMP-binding"/>
    <property type="match status" value="2"/>
</dbReference>
<feature type="domain" description="Carrier" evidence="4">
    <location>
        <begin position="2100"/>
        <end position="2175"/>
    </location>
</feature>
<comment type="caution">
    <text evidence="5">The sequence shown here is derived from an EMBL/GenBank/DDBJ whole genome shotgun (WGS) entry which is preliminary data.</text>
</comment>
<dbReference type="Gene3D" id="3.30.559.10">
    <property type="entry name" value="Chloramphenicol acetyltransferase-like domain"/>
    <property type="match status" value="2"/>
</dbReference>
<dbReference type="FunFam" id="3.40.50.12780:FF:000012">
    <property type="entry name" value="Non-ribosomal peptide synthetase"/>
    <property type="match status" value="1"/>
</dbReference>
<accession>A0A1V9EIS4</accession>
<dbReference type="FunFam" id="3.40.50.980:FF:000002">
    <property type="entry name" value="Enterobactin synthetase component F"/>
    <property type="match status" value="1"/>
</dbReference>
<evidence type="ECO:0000313" key="5">
    <source>
        <dbReference type="EMBL" id="OQP45854.1"/>
    </source>
</evidence>
<dbReference type="Gene3D" id="2.30.38.10">
    <property type="entry name" value="Luciferase, Domain 3"/>
    <property type="match status" value="2"/>
</dbReference>
<dbReference type="PANTHER" id="PTHR45527">
    <property type="entry name" value="NONRIBOSOMAL PEPTIDE SYNTHETASE"/>
    <property type="match status" value="1"/>
</dbReference>
<dbReference type="FunFam" id="3.40.50.980:FF:000001">
    <property type="entry name" value="Non-ribosomal peptide synthetase"/>
    <property type="match status" value="1"/>
</dbReference>
<protein>
    <recommendedName>
        <fullName evidence="4">Carrier domain-containing protein</fullName>
    </recommendedName>
</protein>
<dbReference type="PROSITE" id="PS50075">
    <property type="entry name" value="CARRIER"/>
    <property type="match status" value="2"/>
</dbReference>
<dbReference type="PROSITE" id="PS00455">
    <property type="entry name" value="AMP_BINDING"/>
    <property type="match status" value="2"/>
</dbReference>
<dbReference type="Gene3D" id="3.30.300.30">
    <property type="match status" value="2"/>
</dbReference>
<dbReference type="GO" id="GO:0044550">
    <property type="term" value="P:secondary metabolite biosynthetic process"/>
    <property type="evidence" value="ECO:0007669"/>
    <property type="project" value="TreeGrafter"/>
</dbReference>
<dbReference type="FunFam" id="2.30.38.10:FF:000001">
    <property type="entry name" value="Non-ribosomal peptide synthetase PvdI"/>
    <property type="match status" value="1"/>
</dbReference>
<dbReference type="RefSeq" id="WP_081202147.1">
    <property type="nucleotide sequence ID" value="NZ_FOCZ01000021.1"/>
</dbReference>
<dbReference type="InterPro" id="IPR020845">
    <property type="entry name" value="AMP-binding_CS"/>
</dbReference>
<dbReference type="GO" id="GO:0005829">
    <property type="term" value="C:cytosol"/>
    <property type="evidence" value="ECO:0007669"/>
    <property type="project" value="TreeGrafter"/>
</dbReference>
<evidence type="ECO:0000256" key="1">
    <source>
        <dbReference type="ARBA" id="ARBA00001957"/>
    </source>
</evidence>
<dbReference type="SUPFAM" id="SSF52777">
    <property type="entry name" value="CoA-dependent acyltransferases"/>
    <property type="match status" value="4"/>
</dbReference>
<dbReference type="InterPro" id="IPR036736">
    <property type="entry name" value="ACP-like_sf"/>
</dbReference>
<dbReference type="NCBIfam" id="NF003417">
    <property type="entry name" value="PRK04813.1"/>
    <property type="match status" value="2"/>
</dbReference>
<dbReference type="STRING" id="354355.SAMN05660816_06468"/>
<proteinExistence type="predicted"/>
<dbReference type="Gene3D" id="1.10.1200.10">
    <property type="entry name" value="ACP-like"/>
    <property type="match status" value="2"/>
</dbReference>
<dbReference type="InterPro" id="IPR010071">
    <property type="entry name" value="AA_adenyl_dom"/>
</dbReference>
<dbReference type="OrthoDB" id="599826at2"/>
<organism evidence="5 6">
    <name type="scientific">Niastella yeongjuensis</name>
    <dbReference type="NCBI Taxonomy" id="354355"/>
    <lineage>
        <taxon>Bacteria</taxon>
        <taxon>Pseudomonadati</taxon>
        <taxon>Bacteroidota</taxon>
        <taxon>Chitinophagia</taxon>
        <taxon>Chitinophagales</taxon>
        <taxon>Chitinophagaceae</taxon>
        <taxon>Niastella</taxon>
    </lineage>
</organism>
<gene>
    <name evidence="5" type="ORF">A4H97_31925</name>
</gene>
<dbReference type="Gene3D" id="3.40.50.980">
    <property type="match status" value="4"/>
</dbReference>
<dbReference type="CDD" id="cd17643">
    <property type="entry name" value="A_NRPS_Cytc1-like"/>
    <property type="match status" value="1"/>
</dbReference>
<dbReference type="InterPro" id="IPR001242">
    <property type="entry name" value="Condensation_dom"/>
</dbReference>
<dbReference type="SUPFAM" id="SSF56801">
    <property type="entry name" value="Acetyl-CoA synthetase-like"/>
    <property type="match status" value="2"/>
</dbReference>
<feature type="domain" description="Carrier" evidence="4">
    <location>
        <begin position="1040"/>
        <end position="1115"/>
    </location>
</feature>
<dbReference type="InterPro" id="IPR045851">
    <property type="entry name" value="AMP-bd_C_sf"/>
</dbReference>
<evidence type="ECO:0000259" key="4">
    <source>
        <dbReference type="PROSITE" id="PS50075"/>
    </source>
</evidence>
<keyword evidence="3" id="KW-0597">Phosphoprotein</keyword>
<dbReference type="InterPro" id="IPR006162">
    <property type="entry name" value="Ppantetheine_attach_site"/>
</dbReference>
<dbReference type="SUPFAM" id="SSF47336">
    <property type="entry name" value="ACP-like"/>
    <property type="match status" value="2"/>
</dbReference>
<keyword evidence="6" id="KW-1185">Reference proteome</keyword>
<dbReference type="GO" id="GO:0043041">
    <property type="term" value="P:amino acid activation for nonribosomal peptide biosynthetic process"/>
    <property type="evidence" value="ECO:0007669"/>
    <property type="project" value="TreeGrafter"/>
</dbReference>
<dbReference type="Gene3D" id="3.30.559.30">
    <property type="entry name" value="Nonribosomal peptide synthetase, condensation domain"/>
    <property type="match status" value="2"/>
</dbReference>
<dbReference type="InterPro" id="IPR009081">
    <property type="entry name" value="PP-bd_ACP"/>
</dbReference>
<evidence type="ECO:0000256" key="2">
    <source>
        <dbReference type="ARBA" id="ARBA00022450"/>
    </source>
</evidence>
<dbReference type="EMBL" id="LVXG01000027">
    <property type="protein sequence ID" value="OQP45854.1"/>
    <property type="molecule type" value="Genomic_DNA"/>
</dbReference>
<dbReference type="GO" id="GO:0003824">
    <property type="term" value="F:catalytic activity"/>
    <property type="evidence" value="ECO:0007669"/>
    <property type="project" value="InterPro"/>
</dbReference>
<keyword evidence="2" id="KW-0596">Phosphopantetheine</keyword>
<dbReference type="PANTHER" id="PTHR45527:SF1">
    <property type="entry name" value="FATTY ACID SYNTHASE"/>
    <property type="match status" value="1"/>
</dbReference>
<dbReference type="GO" id="GO:0031177">
    <property type="term" value="F:phosphopantetheine binding"/>
    <property type="evidence" value="ECO:0007669"/>
    <property type="project" value="TreeGrafter"/>
</dbReference>
<dbReference type="NCBIfam" id="TIGR01733">
    <property type="entry name" value="AA-adenyl-dom"/>
    <property type="match status" value="2"/>
</dbReference>
<dbReference type="InterPro" id="IPR000873">
    <property type="entry name" value="AMP-dep_synth/lig_dom"/>
</dbReference>
<dbReference type="Proteomes" id="UP000192610">
    <property type="component" value="Unassembled WGS sequence"/>
</dbReference>
<dbReference type="Pfam" id="PF00668">
    <property type="entry name" value="Condensation"/>
    <property type="match status" value="2"/>
</dbReference>
<name>A0A1V9EIS4_9BACT</name>
<evidence type="ECO:0000313" key="6">
    <source>
        <dbReference type="Proteomes" id="UP000192610"/>
    </source>
</evidence>
<dbReference type="InterPro" id="IPR023213">
    <property type="entry name" value="CAT-like_dom_sf"/>
</dbReference>
<dbReference type="FunFam" id="1.10.1200.10:FF:000005">
    <property type="entry name" value="Nonribosomal peptide synthetase 1"/>
    <property type="match status" value="1"/>
</dbReference>
<evidence type="ECO:0000256" key="3">
    <source>
        <dbReference type="ARBA" id="ARBA00022553"/>
    </source>
</evidence>
<dbReference type="PROSITE" id="PS00012">
    <property type="entry name" value="PHOSPHOPANTETHEINE"/>
    <property type="match status" value="2"/>
</dbReference>
<dbReference type="Pfam" id="PF00550">
    <property type="entry name" value="PP-binding"/>
    <property type="match status" value="2"/>
</dbReference>
<sequence>MNTLDIIAALKKYKVVPRLVGDQLKLVGETTQLPADLIEQVRNSREEVIRFLRNAMDQWAYIPIPKVPAQESYAASNAQKRIWVLSQLNGGRTAYHIIRSFYLKGSVIKEHLEKAFQTCIERHESLRTVFREVDGELRQVVLENMSFTLGYTDLSDMSDITGYLKQEVVQCTNQPFDLEIGPLIRVQLYRLAAEEYALLFGVHHIVSDGWSIGVLVHELMYAYELFCKQERLHTAPLTIQYKDYCQWHTARIESDKGEQAKAFWKSQFAVLPEPLSLPADFPRPAMRSFEGAVTRYYPGELCYSQIVAFCKNNQVTTFNFFRATLTLLLSRLSGQRHITIGTPVSGRNHLDLESQVGLYVNTLPLLAVVDPQMPFLDFLKQVAEHSFKAFEFQDYPFDKVIEDLQVQRELHRNPLFDVMMVVQHQATGEGSVNKRGQYGFELGLLERLLYPDGRQEDERISVKFDLTFNLDYDPDNNFYIEIEYDTALFRKQRVDRIFRCWMHIINEVMQSPERTLGSIDMVPAAEKHTILREFNAPVGSIEEQSIISLLESSFRSRQQETALLVNETTYSYGELDGASEALAVRLQEYRQTGDHSFIGILMGRTAATVVSILGVLKAGAAYVPIDINYPADRIAFIISDAQLACILVDRDGEKLIPAGYKGRVVLLEDVATEQVGAVSRNAVQDWREQPAYLIYTSGSTGQPKGVEICHRNTIAFLKWAAAEFAGTPFDKLYATTSICFDLSIFEIFFPLMQGKTIRLLQAATDIPVWLHTDKKVMINTVPSAVRHLLEQEIDWRAVTALNMAGEPVPESFKNELDYSGMEVRNLYGPSEATTYSTVYRFVPDGNTNIPIGVPVNYTQLYILDGNGNLQPVGVPGEIYLGGQAIAKGYFKQPGLTASRFVHNPFLPGTAMYKTGDRGYWMENGQVAFGGRIDDQVKIRGYRIEPGEIQVCLEQHSLVQQAVVMVQQIGDELQLVAYVKGDKPVTPALLKEYISGKLPAYMVPAYWVMLDAIPLNNNGKVDKKQLPLADGTGQQVAEKVLPRTAEQQRLQLLWKKVLPMAEPGITDNFFHIGGHSLKATRLRSLIAKEFEKEITLNEIFTCATIEAQATLLAGKPAAGVVTIGKAPVQDVYPLSIAQERLWVLTKFDEASIAYNMPAVFEVKGTLDIPTLQAAFRQVIERHEILRTIFTEKEGVPVQRILSVEAAGFELETIVPDQPMPLAEALEWLKQQWQKPFDPGKGPLLHCSLIQTAAGQLLSFNMHHLISDGWSLGVLYKNVTEAYRLLLAAPSAQLPCPEIQSKDYAVWQKKQLAEGRFDAHRRFWTEVFKIEAPALELPLGFNRPAVKTYTGAACEWKFTPAAVANIRQLAVQANASLFMTLMSAIRVLLKKYTNEQDLVIGTPVSGRDYLQLHDQIGCYINTLPIRVSVDPDASFVSTLEKEKAFILSAFEHQAFSLEMLLEEIPVKRDLSRSPLFDVVVVLQDTAEWGIGPVNNVTEALQFERLSIDTGGAKYDLVFSFSEQADGLLLSLEYNTGLFREETIIRMIRHLDKLLQQVTAEPNTKIKDIVLPDEAEYAVLISKADQSQVAYDREATITSLFQLAVRAFAHRTALVVNGRHLTYQELDTKSGQLAKILVQECGVLPETLVVLHVTRSEWMLIAILAVLKAGAAYVPADPDYPAARIAYMLDDSASPLVLYDEPLKEEIRSQYSDRLFKDITRHNYSGEGYVAEVQPEQLAYVIYTSGTTGNPKGVLIEHRQVARLLFHENNLFLFGPDDRWSLFHSYCFDFSVWEMYGALLNGGTLVMVPKHIAQNGRSFYEFLIEERITVLNQTPTAFRSLLQANSDRLSPDVPVNYLIFGGEALMPAMLAPWHQAVPHCKIVNMYGITETTVHVTYKEITANEIAANASNIGVPMPTVSCYVLDADLRQVPIGVTGELCVGGAGVGRGYLNKPELTSTKFIPHPFQSAARMYRSGDYARILPNGDLEYIGRRDDQVKIRGHRIELAEVEATIFRRPDIQDAVVLRLKNGEGEYELAAWFLPAKDFESISDLRKGLSEQLPAYMVPSYLIPLESFPLNSNGKLDKNALPRPQDTINENILAVPVRNDTDQLILSIWENILERKGIGIKDNFFDLGGHSLKATRVVSKIHETMGVKIDLKALFIEPTVEHLSNYVDTIRWMENKRELTADNQDEIIF</sequence>
<comment type="cofactor">
    <cofactor evidence="1">
        <name>pantetheine 4'-phosphate</name>
        <dbReference type="ChEBI" id="CHEBI:47942"/>
    </cofactor>
</comment>
<dbReference type="CDD" id="cd19531">
    <property type="entry name" value="LCL_NRPS-like"/>
    <property type="match status" value="2"/>
</dbReference>
<reference evidence="6" key="1">
    <citation type="submission" date="2016-04" db="EMBL/GenBank/DDBJ databases">
        <authorList>
            <person name="Chen L."/>
            <person name="Zhuang W."/>
            <person name="Wang G."/>
        </authorList>
    </citation>
    <scope>NUCLEOTIDE SEQUENCE [LARGE SCALE GENOMIC DNA]</scope>
    <source>
        <strain evidence="6">17621</strain>
    </source>
</reference>